<proteinExistence type="predicted"/>
<dbReference type="InterPro" id="IPR056535">
    <property type="entry name" value="TPR_NUP160_M"/>
</dbReference>
<feature type="domain" description="Nucleoporin Nup120/160 beta-propeller" evidence="4">
    <location>
        <begin position="58"/>
        <end position="526"/>
    </location>
</feature>
<evidence type="ECO:0000259" key="6">
    <source>
        <dbReference type="Pfam" id="PF23354"/>
    </source>
</evidence>
<reference evidence="7 8" key="1">
    <citation type="submission" date="2014-09" db="EMBL/GenBank/DDBJ databases">
        <authorList>
            <person name="Martin A.A."/>
        </authorList>
    </citation>
    <scope>NUCLEOTIDE SEQUENCE</scope>
    <source>
        <strain evidence="8">ED321</strain>
        <strain evidence="7">ED321 Heterogonic</strain>
    </source>
</reference>
<accession>A0A090LGN8</accession>
<dbReference type="Pfam" id="PF23347">
    <property type="entry name" value="TPR_Nup160_C"/>
    <property type="match status" value="1"/>
</dbReference>
<dbReference type="Proteomes" id="UP000035682">
    <property type="component" value="Unplaced"/>
</dbReference>
<keyword evidence="2" id="KW-0813">Transport</keyword>
<dbReference type="InterPro" id="IPR021717">
    <property type="entry name" value="Nucleoporin_Nup160"/>
</dbReference>
<dbReference type="AlphaFoldDB" id="A0A090LGN8"/>
<dbReference type="WormBase" id="SRAE_2000194200">
    <property type="protein sequence ID" value="SRP11686"/>
    <property type="gene ID" value="WBGene00262149"/>
</dbReference>
<evidence type="ECO:0000256" key="1">
    <source>
        <dbReference type="ARBA" id="ARBA00004123"/>
    </source>
</evidence>
<dbReference type="CTD" id="36379643"/>
<dbReference type="STRING" id="34506.A0A090LGN8"/>
<dbReference type="InterPro" id="IPR059141">
    <property type="entry name" value="Beta-prop_Nup120_160"/>
</dbReference>
<dbReference type="RefSeq" id="XP_024506478.1">
    <property type="nucleotide sequence ID" value="XM_024652954.1"/>
</dbReference>
<sequence length="1241" mass="141521">MYEFSSTEFKFPSSEFAKFPQVKKIPIDISNISAQNADVDNYCNSFAFPNMGTVLDNRFIVWRSEGSNLYIQEYSTERDLQNASLCINVAPSVIIPGTQISFAKNFLTLTIPTQFAVCTLDLSLSEDMVDDLGCTSVLNFYDISSEHVLRRVYNLKSQESFAVRACVASPSGFSPHVVVCLNVKNEAIVIKIPKAGVPNVKVEEINLSSTGFLEYFSRTTENKKVVDFHAISTSEDTYLVTLHNESMIKLWSTNSCAVIDRVNICEFFETSLSSINNIYIKTATLNKEKFAVVFARSICEKSFIGLFSISADGFDFCCQSFITSKSLDHQDFIVMPAGKTFDLGVNLFILSRKPNNYKVDESIPIRQPYIIEKCWINTKSPRETAETISVIPVVNTYDVPFLKDIIMEDDSSEQTAFYKKKAVAINCKMNKKDVPLGDYLSLRSLIKSYVKSPKFKQTAMGTPGQKRMFDNLVSHSMDAALLNFWKKLLQTCYELQYVVNEAIGLWKAESLGLVGAILNNQITVISDGDYALTKIVTTVLEKSDLKSMPFIQLANNIEKQKKETLHDELLQSLNLLTFEPSKLTSVVSTSTYIGSSFTVDFLSCVLRNLIGGRTYFASRLLDIYKSIPKCQGNKTVQENEAIKKQLDQMKNLYGVLFQTLTLPLRIGGKSHSPSTTLSTSFFKYIQKYKPTLMMKPMVFSELQPFTLYLNNVIYATIYSMYPVSLSPVFLKYFIATDKFEYLVDFVGKCNNQAPELKYSNLLCNGLAYVASDGLKTKDVALNNLLNQLLPGTEHGENLTHIEALELLINYFMSKNQHEIAIQLGKYATEGIEVPAERLSSVYSLLFSVYLRKGDFLSALECLRNISNTEDRSKSLRLIVGILMEPKNRPSFISLTTGHICLAIMEYLEERANDCDDLMLAGDNFLFNVAFMAKRTKYLRAAYNMYHYACKLGQSIDSWQQLQRRCKALSEAKHLLSLSSEEKFLNIKSDLNIVYSRHCLNTHKITEEDIMKQLMLSEARLALMDIYQTNSLPPEDKETLERELINYNLFDMAWSIIMYFGTSPKRFFKTITEQCIIVEASGSDTPPEWVLHNIKNLKDCVEMEGRHYMILKCYLEQHLSVNPCDSEVLRVIFYEFLRYDFVAPEWFIKIFSTKNLPEYIRCLLEYNEIEKAYDALLPAIDKAIHDVGVHKKHNPIIPFITIQQFLYLANKGNFNKYSDKIESRVMEYFKKIKNVQIALKLH</sequence>
<dbReference type="Pfam" id="PF11715">
    <property type="entry name" value="Beta-prop_Nup120_160"/>
    <property type="match status" value="1"/>
</dbReference>
<dbReference type="WBParaSite" id="SRAE_2000194200.1">
    <property type="protein sequence ID" value="SRAE_2000194200.1"/>
    <property type="gene ID" value="WBGene00262149"/>
</dbReference>
<comment type="subcellular location">
    <subcellularLocation>
        <location evidence="1">Nucleus</location>
    </subcellularLocation>
</comment>
<evidence type="ECO:0000313" key="10">
    <source>
        <dbReference type="WormBase" id="SRAE_2000194200"/>
    </source>
</evidence>
<evidence type="ECO:0000313" key="7">
    <source>
        <dbReference type="EMBL" id="CEF67278.1"/>
    </source>
</evidence>
<dbReference type="Pfam" id="PF23354">
    <property type="entry name" value="TPR_NUP160_120_M"/>
    <property type="match status" value="1"/>
</dbReference>
<gene>
    <name evidence="7 9 10" type="ORF">SRAE_2000194200</name>
</gene>
<feature type="domain" description="NUP160 C-terminal TPR" evidence="5">
    <location>
        <begin position="1007"/>
        <end position="1181"/>
    </location>
</feature>
<evidence type="ECO:0000259" key="4">
    <source>
        <dbReference type="Pfam" id="PF11715"/>
    </source>
</evidence>
<dbReference type="GeneID" id="36379643"/>
<protein>
    <submittedName>
        <fullName evidence="7 9">Nucleoporin Nup120/160 family-containing protein</fullName>
    </submittedName>
</protein>
<dbReference type="OMA" id="NTHKITE"/>
<evidence type="ECO:0000313" key="8">
    <source>
        <dbReference type="Proteomes" id="UP000035682"/>
    </source>
</evidence>
<dbReference type="PANTHER" id="PTHR21286:SF0">
    <property type="entry name" value="NUCLEAR PORE COMPLEX PROTEIN NUP160"/>
    <property type="match status" value="1"/>
</dbReference>
<evidence type="ECO:0000313" key="9">
    <source>
        <dbReference type="WBParaSite" id="SRAE_2000194200.1"/>
    </source>
</evidence>
<dbReference type="PANTHER" id="PTHR21286">
    <property type="entry name" value="NUCLEAR PORE COMPLEX PROTEIN NUP160"/>
    <property type="match status" value="1"/>
</dbReference>
<evidence type="ECO:0000256" key="3">
    <source>
        <dbReference type="ARBA" id="ARBA00023242"/>
    </source>
</evidence>
<feature type="domain" description="NUP160 middle TPR" evidence="6">
    <location>
        <begin position="777"/>
        <end position="977"/>
    </location>
</feature>
<name>A0A090LGN8_STRRB</name>
<evidence type="ECO:0000256" key="2">
    <source>
        <dbReference type="ARBA" id="ARBA00022448"/>
    </source>
</evidence>
<keyword evidence="8" id="KW-1185">Reference proteome</keyword>
<reference evidence="9" key="2">
    <citation type="submission" date="2020-12" db="UniProtKB">
        <authorList>
            <consortium name="WormBaseParasite"/>
        </authorList>
    </citation>
    <scope>IDENTIFICATION</scope>
</reference>
<keyword evidence="3" id="KW-0539">Nucleus</keyword>
<dbReference type="EMBL" id="LN609529">
    <property type="protein sequence ID" value="CEF67278.1"/>
    <property type="molecule type" value="Genomic_DNA"/>
</dbReference>
<dbReference type="InterPro" id="IPR056536">
    <property type="entry name" value="TPR_NUP160_C"/>
</dbReference>
<dbReference type="GO" id="GO:0017056">
    <property type="term" value="F:structural constituent of nuclear pore"/>
    <property type="evidence" value="ECO:0007669"/>
    <property type="project" value="TreeGrafter"/>
</dbReference>
<evidence type="ECO:0000259" key="5">
    <source>
        <dbReference type="Pfam" id="PF23347"/>
    </source>
</evidence>
<organism evidence="7">
    <name type="scientific">Strongyloides ratti</name>
    <name type="common">Parasitic roundworm</name>
    <dbReference type="NCBI Taxonomy" id="34506"/>
    <lineage>
        <taxon>Eukaryota</taxon>
        <taxon>Metazoa</taxon>
        <taxon>Ecdysozoa</taxon>
        <taxon>Nematoda</taxon>
        <taxon>Chromadorea</taxon>
        <taxon>Rhabditida</taxon>
        <taxon>Tylenchina</taxon>
        <taxon>Panagrolaimomorpha</taxon>
        <taxon>Strongyloidoidea</taxon>
        <taxon>Strongyloididae</taxon>
        <taxon>Strongyloides</taxon>
    </lineage>
</organism>
<dbReference type="OrthoDB" id="5792595at2759"/>
<dbReference type="GO" id="GO:0005643">
    <property type="term" value="C:nuclear pore"/>
    <property type="evidence" value="ECO:0007669"/>
    <property type="project" value="TreeGrafter"/>
</dbReference>